<sequence>MTAVDWSPKARKLDHPRDLEIRKPVEHGEFDELIGSDYYEELLLPLEHHIGNPGEPEGVKTPLRQTIDGHVSETANACSIANCVYTFHTTFAPDMSADEFMRQMWDENVVGITNQNKPLTAEEVLAGRKVAESRCYAEGRYEVPWKDDEPPLHCNRATAEDRLYCLDVAETTASNSAALVADLTEMFSQITMAKQDRRYHRFLWRGLDLSRLPEVYEGMILMFCDRASAYLAQYVVQQHTEDNRDDYLLAVAIILSQMYMDDIMTSLETDDKSIQAQDPLGELLGKAGFKIRRWCSNRPEMLRDVPVEDRVANVIIEGSELPCMKALGVQWKAETDMFTFKINPLQDVVYTRRGFLKKLAMLFDPMQMLAPFTIKARIALQEIWLLDLGWVDEFPSDLKRTCHCGMVQSVTRTFRSPGSKVLSCD</sequence>
<dbReference type="SUPFAM" id="SSF56672">
    <property type="entry name" value="DNA/RNA polymerases"/>
    <property type="match status" value="1"/>
</dbReference>
<accession>A0AAD9PUI1</accession>
<dbReference type="AlphaFoldDB" id="A0AAD9PUI1"/>
<comment type="caution">
    <text evidence="1">The sequence shown here is derived from an EMBL/GenBank/DDBJ whole genome shotgun (WGS) entry which is preliminary data.</text>
</comment>
<keyword evidence="2" id="KW-1185">Reference proteome</keyword>
<proteinExistence type="predicted"/>
<organism evidence="1 2">
    <name type="scientific">Acropora cervicornis</name>
    <name type="common">Staghorn coral</name>
    <dbReference type="NCBI Taxonomy" id="6130"/>
    <lineage>
        <taxon>Eukaryota</taxon>
        <taxon>Metazoa</taxon>
        <taxon>Cnidaria</taxon>
        <taxon>Anthozoa</taxon>
        <taxon>Hexacorallia</taxon>
        <taxon>Scleractinia</taxon>
        <taxon>Astrocoeniina</taxon>
        <taxon>Acroporidae</taxon>
        <taxon>Acropora</taxon>
    </lineage>
</organism>
<name>A0AAD9PUI1_ACRCE</name>
<dbReference type="PANTHER" id="PTHR47331">
    <property type="entry name" value="PHD-TYPE DOMAIN-CONTAINING PROTEIN"/>
    <property type="match status" value="1"/>
</dbReference>
<reference evidence="1" key="2">
    <citation type="journal article" date="2023" name="Science">
        <title>Genomic signatures of disease resistance in endangered staghorn corals.</title>
        <authorList>
            <person name="Vollmer S.V."/>
            <person name="Selwyn J.D."/>
            <person name="Despard B.A."/>
            <person name="Roesel C.L."/>
        </authorList>
    </citation>
    <scope>NUCLEOTIDE SEQUENCE</scope>
    <source>
        <strain evidence="1">K2</strain>
    </source>
</reference>
<gene>
    <name evidence="1" type="ORF">P5673_030411</name>
</gene>
<protein>
    <submittedName>
        <fullName evidence="1">Uncharacterized protein</fullName>
    </submittedName>
</protein>
<dbReference type="Proteomes" id="UP001249851">
    <property type="component" value="Unassembled WGS sequence"/>
</dbReference>
<dbReference type="InterPro" id="IPR008042">
    <property type="entry name" value="Retrotrans_Pao"/>
</dbReference>
<dbReference type="InterPro" id="IPR043502">
    <property type="entry name" value="DNA/RNA_pol_sf"/>
</dbReference>
<evidence type="ECO:0000313" key="2">
    <source>
        <dbReference type="Proteomes" id="UP001249851"/>
    </source>
</evidence>
<evidence type="ECO:0000313" key="1">
    <source>
        <dbReference type="EMBL" id="KAK2549189.1"/>
    </source>
</evidence>
<dbReference type="EMBL" id="JARQWQ010000130">
    <property type="protein sequence ID" value="KAK2549189.1"/>
    <property type="molecule type" value="Genomic_DNA"/>
</dbReference>
<reference evidence="1" key="1">
    <citation type="journal article" date="2023" name="G3 (Bethesda)">
        <title>Whole genome assembly and annotation of the endangered Caribbean coral Acropora cervicornis.</title>
        <authorList>
            <person name="Selwyn J.D."/>
            <person name="Vollmer S.V."/>
        </authorList>
    </citation>
    <scope>NUCLEOTIDE SEQUENCE</scope>
    <source>
        <strain evidence="1">K2</strain>
    </source>
</reference>
<dbReference type="Pfam" id="PF05380">
    <property type="entry name" value="Peptidase_A17"/>
    <property type="match status" value="1"/>
</dbReference>